<keyword evidence="2" id="KW-1185">Reference proteome</keyword>
<name>A0ACC1SLY4_9APHY</name>
<accession>A0ACC1SLY4</accession>
<dbReference type="EMBL" id="JANHOG010001165">
    <property type="protein sequence ID" value="KAJ3542396.1"/>
    <property type="molecule type" value="Genomic_DNA"/>
</dbReference>
<evidence type="ECO:0000313" key="2">
    <source>
        <dbReference type="Proteomes" id="UP001148662"/>
    </source>
</evidence>
<dbReference type="Proteomes" id="UP001148662">
    <property type="component" value="Unassembled WGS sequence"/>
</dbReference>
<proteinExistence type="predicted"/>
<comment type="caution">
    <text evidence="1">The sequence shown here is derived from an EMBL/GenBank/DDBJ whole genome shotgun (WGS) entry which is preliminary data.</text>
</comment>
<organism evidence="1 2">
    <name type="scientific">Phlebia brevispora</name>
    <dbReference type="NCBI Taxonomy" id="194682"/>
    <lineage>
        <taxon>Eukaryota</taxon>
        <taxon>Fungi</taxon>
        <taxon>Dikarya</taxon>
        <taxon>Basidiomycota</taxon>
        <taxon>Agaricomycotina</taxon>
        <taxon>Agaricomycetes</taxon>
        <taxon>Polyporales</taxon>
        <taxon>Meruliaceae</taxon>
        <taxon>Phlebia</taxon>
    </lineage>
</organism>
<reference evidence="1" key="1">
    <citation type="submission" date="2022-07" db="EMBL/GenBank/DDBJ databases">
        <title>Genome Sequence of Phlebia brevispora.</title>
        <authorList>
            <person name="Buettner E."/>
        </authorList>
    </citation>
    <scope>NUCLEOTIDE SEQUENCE</scope>
    <source>
        <strain evidence="1">MPL23</strain>
    </source>
</reference>
<evidence type="ECO:0000313" key="1">
    <source>
        <dbReference type="EMBL" id="KAJ3542396.1"/>
    </source>
</evidence>
<sequence length="239" mass="26298">MTQLFTQMRNYAYGNAVIILLLSATVLGIAAYLGSIFLPNLQRDFTIFAIVVPSLTILALIAGAQWSRPWQEGIVFFILGVLWLSMGAWDADIMGSTQCDSLGNLRTPTKDGTISTKSWCYEMRVIEAFSWMLFALFVIFLWIIITLTTRAQAMGRVYAWSEPIFELPWFGQYPGMPDGYYGGGRNYAYPAGVPYMQGAYPGMANGGYVVAQQPGHAVVIQPGANGQSMVTQVPSMVSP</sequence>
<gene>
    <name evidence="1" type="ORF">NM688_g5976</name>
</gene>
<protein>
    <submittedName>
        <fullName evidence="1">Uncharacterized protein</fullName>
    </submittedName>
</protein>